<name>A0A3M8D1S7_9BACL</name>
<evidence type="ECO:0000256" key="3">
    <source>
        <dbReference type="ARBA" id="ARBA00022692"/>
    </source>
</evidence>
<dbReference type="AlphaFoldDB" id="A0A3M8D1S7"/>
<dbReference type="PANTHER" id="PTHR35529:SF1">
    <property type="entry name" value="MANGANESE EFFLUX PUMP MNTP-RELATED"/>
    <property type="match status" value="1"/>
</dbReference>
<keyword evidence="2 8" id="KW-1003">Cell membrane</keyword>
<feature type="transmembrane region" description="Helical" evidence="8">
    <location>
        <begin position="70"/>
        <end position="92"/>
    </location>
</feature>
<keyword evidence="4 8" id="KW-1133">Transmembrane helix</keyword>
<comment type="similarity">
    <text evidence="8">Belongs to the MntP (TC 9.B.29) family.</text>
</comment>
<dbReference type="PANTHER" id="PTHR35529">
    <property type="entry name" value="MANGANESE EFFLUX PUMP MNTP-RELATED"/>
    <property type="match status" value="1"/>
</dbReference>
<protein>
    <recommendedName>
        <fullName evidence="8">Putative manganese efflux pump MntP</fullName>
    </recommendedName>
</protein>
<keyword evidence="5 8" id="KW-0406">Ion transport</keyword>
<keyword evidence="10" id="KW-1185">Reference proteome</keyword>
<feature type="transmembrane region" description="Helical" evidence="8">
    <location>
        <begin position="42"/>
        <end position="64"/>
    </location>
</feature>
<keyword evidence="3 8" id="KW-0812">Transmembrane</keyword>
<dbReference type="InterPro" id="IPR022929">
    <property type="entry name" value="Put_MntP"/>
</dbReference>
<evidence type="ECO:0000256" key="7">
    <source>
        <dbReference type="ARBA" id="ARBA00023211"/>
    </source>
</evidence>
<comment type="function">
    <text evidence="8">Probably functions as a manganese efflux pump.</text>
</comment>
<dbReference type="EMBL" id="RHHQ01000021">
    <property type="protein sequence ID" value="RNB82030.1"/>
    <property type="molecule type" value="Genomic_DNA"/>
</dbReference>
<keyword evidence="7 8" id="KW-0464">Manganese</keyword>
<keyword evidence="6 8" id="KW-0472">Membrane</keyword>
<evidence type="ECO:0000256" key="2">
    <source>
        <dbReference type="ARBA" id="ARBA00022475"/>
    </source>
</evidence>
<feature type="transmembrane region" description="Helical" evidence="8">
    <location>
        <begin position="164"/>
        <end position="181"/>
    </location>
</feature>
<evidence type="ECO:0000313" key="9">
    <source>
        <dbReference type="EMBL" id="RNB82030.1"/>
    </source>
</evidence>
<evidence type="ECO:0000256" key="4">
    <source>
        <dbReference type="ARBA" id="ARBA00022989"/>
    </source>
</evidence>
<comment type="subcellular location">
    <subcellularLocation>
        <location evidence="8">Cell membrane</location>
        <topology evidence="8">Multi-pass membrane protein</topology>
    </subcellularLocation>
</comment>
<feature type="transmembrane region" description="Helical" evidence="8">
    <location>
        <begin position="137"/>
        <end position="157"/>
    </location>
</feature>
<dbReference type="Pfam" id="PF02659">
    <property type="entry name" value="Mntp"/>
    <property type="match status" value="1"/>
</dbReference>
<dbReference type="GO" id="GO:0005384">
    <property type="term" value="F:manganese ion transmembrane transporter activity"/>
    <property type="evidence" value="ECO:0007669"/>
    <property type="project" value="UniProtKB-UniRule"/>
</dbReference>
<dbReference type="HAMAP" id="MF_01521">
    <property type="entry name" value="MntP_pump"/>
    <property type="match status" value="1"/>
</dbReference>
<evidence type="ECO:0000313" key="10">
    <source>
        <dbReference type="Proteomes" id="UP000271031"/>
    </source>
</evidence>
<accession>A0A3M8D1S7</accession>
<evidence type="ECO:0000256" key="8">
    <source>
        <dbReference type="HAMAP-Rule" id="MF_01521"/>
    </source>
</evidence>
<gene>
    <name evidence="8" type="primary">mntP</name>
    <name evidence="9" type="ORF">EDM56_24515</name>
</gene>
<organism evidence="9 10">
    <name type="scientific">Brevibacillus fluminis</name>
    <dbReference type="NCBI Taxonomy" id="511487"/>
    <lineage>
        <taxon>Bacteria</taxon>
        <taxon>Bacillati</taxon>
        <taxon>Bacillota</taxon>
        <taxon>Bacilli</taxon>
        <taxon>Bacillales</taxon>
        <taxon>Paenibacillaceae</taxon>
        <taxon>Brevibacillus</taxon>
    </lineage>
</organism>
<dbReference type="GO" id="GO:0005886">
    <property type="term" value="C:plasma membrane"/>
    <property type="evidence" value="ECO:0007669"/>
    <property type="project" value="UniProtKB-SubCell"/>
</dbReference>
<feature type="transmembrane region" description="Helical" evidence="8">
    <location>
        <begin position="6"/>
        <end position="30"/>
    </location>
</feature>
<evidence type="ECO:0000256" key="1">
    <source>
        <dbReference type="ARBA" id="ARBA00022448"/>
    </source>
</evidence>
<dbReference type="RefSeq" id="WP_122920564.1">
    <property type="nucleotide sequence ID" value="NZ_RHHQ01000021.1"/>
</dbReference>
<keyword evidence="1 8" id="KW-0813">Transport</keyword>
<proteinExistence type="inferred from homology"/>
<evidence type="ECO:0000256" key="6">
    <source>
        <dbReference type="ARBA" id="ARBA00023136"/>
    </source>
</evidence>
<reference evidence="9 10" key="1">
    <citation type="submission" date="2018-10" db="EMBL/GenBank/DDBJ databases">
        <title>Phylogenomics of Brevibacillus.</title>
        <authorList>
            <person name="Dunlap C."/>
        </authorList>
    </citation>
    <scope>NUCLEOTIDE SEQUENCE [LARGE SCALE GENOMIC DNA]</scope>
    <source>
        <strain evidence="9 10">JCM 15716</strain>
    </source>
</reference>
<sequence>MDISLFQWGQFITLLLISLALGMDAFSLGIGVGMGKLRLREVLSISTTIGLFHVAMPLLGIWIGHTLSSVVGDIAILIGGGVLIALGIHMLWSGFTQEEKQSQLYTKGFGLILFAVSVSLDALSVGFSFGLIEVNQLLAVTLFGVTGGLMAGCGLMIGRSFGGWLGDYSEIIGGVILILFGCKFLW</sequence>
<dbReference type="Proteomes" id="UP000271031">
    <property type="component" value="Unassembled WGS sequence"/>
</dbReference>
<evidence type="ECO:0000256" key="5">
    <source>
        <dbReference type="ARBA" id="ARBA00023065"/>
    </source>
</evidence>
<dbReference type="OrthoDB" id="1679700at2"/>
<comment type="caution">
    <text evidence="9">The sequence shown here is derived from an EMBL/GenBank/DDBJ whole genome shotgun (WGS) entry which is preliminary data.</text>
</comment>
<dbReference type="InterPro" id="IPR003810">
    <property type="entry name" value="Mntp/YtaF"/>
</dbReference>
<feature type="transmembrane region" description="Helical" evidence="8">
    <location>
        <begin position="104"/>
        <end position="131"/>
    </location>
</feature>